<dbReference type="InterPro" id="IPR043504">
    <property type="entry name" value="Peptidase_S1_PA_chymotrypsin"/>
</dbReference>
<keyword evidence="3 5" id="KW-1133">Transmembrane helix</keyword>
<evidence type="ECO:0000256" key="1">
    <source>
        <dbReference type="ARBA" id="ARBA00004141"/>
    </source>
</evidence>
<keyword evidence="6" id="KW-0645">Protease</keyword>
<dbReference type="PANTHER" id="PTHR43019">
    <property type="entry name" value="SERINE ENDOPROTEASE DEGS"/>
    <property type="match status" value="1"/>
</dbReference>
<keyword evidence="4 5" id="KW-0472">Membrane</keyword>
<evidence type="ECO:0000313" key="7">
    <source>
        <dbReference type="Proteomes" id="UP000032336"/>
    </source>
</evidence>
<keyword evidence="6" id="KW-0378">Hydrolase</keyword>
<dbReference type="AlphaFoldDB" id="A0A0D8FY13"/>
<name>A0A0D8FY13_9ACTN</name>
<dbReference type="Pfam" id="PF02674">
    <property type="entry name" value="Colicin_V"/>
    <property type="match status" value="1"/>
</dbReference>
<dbReference type="RefSeq" id="WP_052565672.1">
    <property type="nucleotide sequence ID" value="NZ_JQKF01000007.1"/>
</dbReference>
<comment type="caution">
    <text evidence="6">The sequence shown here is derived from an EMBL/GenBank/DDBJ whole genome shotgun (WGS) entry which is preliminary data.</text>
</comment>
<dbReference type="SUPFAM" id="SSF50494">
    <property type="entry name" value="Trypsin-like serine proteases"/>
    <property type="match status" value="1"/>
</dbReference>
<feature type="transmembrane region" description="Helical" evidence="5">
    <location>
        <begin position="66"/>
        <end position="88"/>
    </location>
</feature>
<dbReference type="InterPro" id="IPR001940">
    <property type="entry name" value="Peptidase_S1C"/>
</dbReference>
<dbReference type="eggNOG" id="COG0265">
    <property type="taxonomic scope" value="Bacteria"/>
</dbReference>
<dbReference type="InterPro" id="IPR009003">
    <property type="entry name" value="Peptidase_S1_PA"/>
</dbReference>
<protein>
    <submittedName>
        <fullName evidence="6">Serine proteasec</fullName>
        <ecNumber evidence="6">3.4.21.-</ecNumber>
    </submittedName>
</protein>
<organism evidence="6 7">
    <name type="scientific">Ferrimicrobium acidiphilum DSM 19497</name>
    <dbReference type="NCBI Taxonomy" id="1121877"/>
    <lineage>
        <taxon>Bacteria</taxon>
        <taxon>Bacillati</taxon>
        <taxon>Actinomycetota</taxon>
        <taxon>Acidimicrobiia</taxon>
        <taxon>Acidimicrobiales</taxon>
        <taxon>Acidimicrobiaceae</taxon>
        <taxon>Ferrimicrobium</taxon>
    </lineage>
</organism>
<evidence type="ECO:0000313" key="6">
    <source>
        <dbReference type="EMBL" id="KJE77167.1"/>
    </source>
</evidence>
<dbReference type="EC" id="3.4.21.-" evidence="6"/>
<evidence type="ECO:0000256" key="2">
    <source>
        <dbReference type="ARBA" id="ARBA00022692"/>
    </source>
</evidence>
<dbReference type="GO" id="GO:0006508">
    <property type="term" value="P:proteolysis"/>
    <property type="evidence" value="ECO:0007669"/>
    <property type="project" value="UniProtKB-KW"/>
</dbReference>
<gene>
    <name evidence="6" type="ORF">FEAC_10990</name>
</gene>
<dbReference type="OrthoDB" id="9766361at2"/>
<proteinExistence type="predicted"/>
<dbReference type="GO" id="GO:0004252">
    <property type="term" value="F:serine-type endopeptidase activity"/>
    <property type="evidence" value="ECO:0007669"/>
    <property type="project" value="InterPro"/>
</dbReference>
<keyword evidence="2 5" id="KW-0812">Transmembrane</keyword>
<dbReference type="GO" id="GO:0009403">
    <property type="term" value="P:toxin biosynthetic process"/>
    <property type="evidence" value="ECO:0007669"/>
    <property type="project" value="InterPro"/>
</dbReference>
<evidence type="ECO:0000256" key="5">
    <source>
        <dbReference type="SAM" id="Phobius"/>
    </source>
</evidence>
<evidence type="ECO:0000256" key="4">
    <source>
        <dbReference type="ARBA" id="ARBA00023136"/>
    </source>
</evidence>
<feature type="transmembrane region" description="Helical" evidence="5">
    <location>
        <begin position="109"/>
        <end position="132"/>
    </location>
</feature>
<dbReference type="GeneID" id="78372339"/>
<accession>A0A0D8FY13</accession>
<dbReference type="EMBL" id="JXUW01000007">
    <property type="protein sequence ID" value="KJE77167.1"/>
    <property type="molecule type" value="Genomic_DNA"/>
</dbReference>
<dbReference type="Gene3D" id="2.40.10.10">
    <property type="entry name" value="Trypsin-like serine proteases"/>
    <property type="match status" value="2"/>
</dbReference>
<reference evidence="6 7" key="1">
    <citation type="submission" date="2015-01" db="EMBL/GenBank/DDBJ databases">
        <title>Draft genome of the acidophilic iron oxidizer Ferrimicrobium acidiphilum strain T23.</title>
        <authorList>
            <person name="Poehlein A."/>
            <person name="Eisen S."/>
            <person name="Schloemann M."/>
            <person name="Johnson B.D."/>
            <person name="Daniel R."/>
            <person name="Muehling M."/>
        </authorList>
    </citation>
    <scope>NUCLEOTIDE SEQUENCE [LARGE SCALE GENOMIC DNA]</scope>
    <source>
        <strain evidence="6 7">T23</strain>
    </source>
</reference>
<dbReference type="GO" id="GO:0016020">
    <property type="term" value="C:membrane"/>
    <property type="evidence" value="ECO:0007669"/>
    <property type="project" value="UniProtKB-SubCell"/>
</dbReference>
<keyword evidence="7" id="KW-1185">Reference proteome</keyword>
<feature type="transmembrane region" description="Helical" evidence="5">
    <location>
        <begin position="6"/>
        <end position="27"/>
    </location>
</feature>
<dbReference type="NCBIfam" id="NF033740">
    <property type="entry name" value="MarP_fam_protase"/>
    <property type="match status" value="1"/>
</dbReference>
<dbReference type="InterPro" id="IPR003825">
    <property type="entry name" value="Colicin-V_CvpA"/>
</dbReference>
<comment type="subcellular location">
    <subcellularLocation>
        <location evidence="1">Membrane</location>
        <topology evidence="1">Multi-pass membrane protein</topology>
    </subcellularLocation>
</comment>
<dbReference type="InterPro" id="IPR047680">
    <property type="entry name" value="MarP-like"/>
</dbReference>
<dbReference type="STRING" id="1121877.FEAC_10990"/>
<dbReference type="Pfam" id="PF13365">
    <property type="entry name" value="Trypsin_2"/>
    <property type="match status" value="1"/>
</dbReference>
<dbReference type="PANTHER" id="PTHR43019:SF23">
    <property type="entry name" value="PROTEASE DO-LIKE 5, CHLOROPLASTIC"/>
    <property type="match status" value="1"/>
</dbReference>
<dbReference type="PRINTS" id="PR00834">
    <property type="entry name" value="PROTEASES2C"/>
</dbReference>
<dbReference type="eggNOG" id="COG1286">
    <property type="taxonomic scope" value="Bacteria"/>
</dbReference>
<feature type="transmembrane region" description="Helical" evidence="5">
    <location>
        <begin position="39"/>
        <end position="60"/>
    </location>
</feature>
<evidence type="ECO:0000256" key="3">
    <source>
        <dbReference type="ARBA" id="ARBA00022989"/>
    </source>
</evidence>
<dbReference type="Proteomes" id="UP000032336">
    <property type="component" value="Unassembled WGS sequence"/>
</dbReference>
<sequence length="401" mass="41103">MSAPLLASIFGFNLVDLVILALVAFSAARGLKVGATIQLGSYIGFWVGLLAGAVIAPYAAAPLPAGIIRTFVSLVILFGLASITSALGRSLGNRLSGKLDRFHLGKIDAGVGVVVSIIATLLIVWIVAALALNAPFQALSSEVSGSRIVQSLDNVLPPAPSVFSQVDALFSTAGFPPVFASIPPALAGPVALPSSAEVKAIESKVSASVLKVEGLACSEIQEGSAFVVAPGYVATNAHVVAGESNTYVIQNGSQLAATVIWYNPHLDLAVLKVPGLNAPVLHFDTQVQPRSTQAVVLGYPEGGPLTYGSAGIMAGFDATGRDIYNQGLTTRLVYEIDAIVRPGNSGGPLVNSAGQVLGVVFSRSTTNNYVGFALAAPAVAQEVHTALTTPQHKVSTEGCVP</sequence>